<name>A0AAD4LZH5_9AGAM</name>
<proteinExistence type="predicted"/>
<feature type="compositionally biased region" description="Polar residues" evidence="1">
    <location>
        <begin position="268"/>
        <end position="279"/>
    </location>
</feature>
<sequence length="428" mass="47313">MAISTTGQCDILPVSGLSGPKITPSTDDSPPLLPYLHYMSERDRVHRYSATKRTTMLASLPGRCPYRARSSLKNSNKLELGWLEFHSPDPPDPEVARPGDVWIQVPLDFDPPTTTTADPSLCRLFVCYSQEGRLWTEWEGDERIHSNDPPVGMHPFASPALWGGTTKRDEQFYLAFTGSEFTWVTGTRLAGITTQWRHGKFSGLWMRRLATKHTEGAIPFLTPAEAIAAWAERKTLTASGVQRKGERKRVSTEPTHDLPSAKRPRPTTDFSAETSSLPVSQGWHPMSAPLPSSLESRNAPYHYRFIPWPHLSYWAVVPPIPAPSSTPPSSDASNGPVGITNAPPSPTFVLRPATFACSSPPVDETQPSGEPSHPHSRPPPPPPLPLPRHLSYNPNHQLQKAAYPLKSIPLFDLRRRSPHDHAASRTAS</sequence>
<accession>A0AAD4LZH5</accession>
<dbReference type="AlphaFoldDB" id="A0AAD4LZH5"/>
<protein>
    <submittedName>
        <fullName evidence="2">Uncharacterized protein</fullName>
    </submittedName>
</protein>
<evidence type="ECO:0000313" key="2">
    <source>
        <dbReference type="EMBL" id="KAI0295604.1"/>
    </source>
</evidence>
<evidence type="ECO:0000313" key="3">
    <source>
        <dbReference type="Proteomes" id="UP001203297"/>
    </source>
</evidence>
<feature type="compositionally biased region" description="Pro residues" evidence="1">
    <location>
        <begin position="377"/>
        <end position="386"/>
    </location>
</feature>
<feature type="region of interest" description="Disordered" evidence="1">
    <location>
        <begin position="323"/>
        <end position="397"/>
    </location>
</feature>
<evidence type="ECO:0000256" key="1">
    <source>
        <dbReference type="SAM" id="MobiDB-lite"/>
    </source>
</evidence>
<gene>
    <name evidence="2" type="ORF">B0F90DRAFT_1144802</name>
</gene>
<feature type="compositionally biased region" description="Basic and acidic residues" evidence="1">
    <location>
        <begin position="248"/>
        <end position="260"/>
    </location>
</feature>
<comment type="caution">
    <text evidence="2">The sequence shown here is derived from an EMBL/GenBank/DDBJ whole genome shotgun (WGS) entry which is preliminary data.</text>
</comment>
<dbReference type="EMBL" id="WTXG01000057">
    <property type="protein sequence ID" value="KAI0295604.1"/>
    <property type="molecule type" value="Genomic_DNA"/>
</dbReference>
<dbReference type="Proteomes" id="UP001203297">
    <property type="component" value="Unassembled WGS sequence"/>
</dbReference>
<feature type="region of interest" description="Disordered" evidence="1">
    <location>
        <begin position="238"/>
        <end position="284"/>
    </location>
</feature>
<keyword evidence="3" id="KW-1185">Reference proteome</keyword>
<reference evidence="2" key="1">
    <citation type="journal article" date="2022" name="New Phytol.">
        <title>Evolutionary transition to the ectomycorrhizal habit in the genomes of a hyperdiverse lineage of mushroom-forming fungi.</title>
        <authorList>
            <person name="Looney B."/>
            <person name="Miyauchi S."/>
            <person name="Morin E."/>
            <person name="Drula E."/>
            <person name="Courty P.E."/>
            <person name="Kohler A."/>
            <person name="Kuo A."/>
            <person name="LaButti K."/>
            <person name="Pangilinan J."/>
            <person name="Lipzen A."/>
            <person name="Riley R."/>
            <person name="Andreopoulos W."/>
            <person name="He G."/>
            <person name="Johnson J."/>
            <person name="Nolan M."/>
            <person name="Tritt A."/>
            <person name="Barry K.W."/>
            <person name="Grigoriev I.V."/>
            <person name="Nagy L.G."/>
            <person name="Hibbett D."/>
            <person name="Henrissat B."/>
            <person name="Matheny P.B."/>
            <person name="Labbe J."/>
            <person name="Martin F.M."/>
        </authorList>
    </citation>
    <scope>NUCLEOTIDE SEQUENCE</scope>
    <source>
        <strain evidence="2">BPL690</strain>
    </source>
</reference>
<organism evidence="2 3">
    <name type="scientific">Multifurca ochricompacta</name>
    <dbReference type="NCBI Taxonomy" id="376703"/>
    <lineage>
        <taxon>Eukaryota</taxon>
        <taxon>Fungi</taxon>
        <taxon>Dikarya</taxon>
        <taxon>Basidiomycota</taxon>
        <taxon>Agaricomycotina</taxon>
        <taxon>Agaricomycetes</taxon>
        <taxon>Russulales</taxon>
        <taxon>Russulaceae</taxon>
        <taxon>Multifurca</taxon>
    </lineage>
</organism>